<evidence type="ECO:0000256" key="5">
    <source>
        <dbReference type="SAM" id="Phobius"/>
    </source>
</evidence>
<feature type="transmembrane region" description="Helical" evidence="5">
    <location>
        <begin position="232"/>
        <end position="252"/>
    </location>
</feature>
<name>A0A9P5TV24_GYMJU</name>
<dbReference type="OrthoDB" id="3358017at2759"/>
<dbReference type="Proteomes" id="UP000724874">
    <property type="component" value="Unassembled WGS sequence"/>
</dbReference>
<accession>A0A9P5TV24</accession>
<evidence type="ECO:0000256" key="1">
    <source>
        <dbReference type="ARBA" id="ARBA00004141"/>
    </source>
</evidence>
<keyword evidence="3 5" id="KW-1133">Transmembrane helix</keyword>
<feature type="transmembrane region" description="Helical" evidence="5">
    <location>
        <begin position="109"/>
        <end position="129"/>
    </location>
</feature>
<feature type="transmembrane region" description="Helical" evidence="5">
    <location>
        <begin position="44"/>
        <end position="65"/>
    </location>
</feature>
<dbReference type="EMBL" id="JADNYJ010000001">
    <property type="protein sequence ID" value="KAF8913953.1"/>
    <property type="molecule type" value="Genomic_DNA"/>
</dbReference>
<evidence type="ECO:0000256" key="6">
    <source>
        <dbReference type="SAM" id="SignalP"/>
    </source>
</evidence>
<evidence type="ECO:0000256" key="2">
    <source>
        <dbReference type="ARBA" id="ARBA00022692"/>
    </source>
</evidence>
<organism evidence="7 8">
    <name type="scientific">Gymnopilus junonius</name>
    <name type="common">Spectacular rustgill mushroom</name>
    <name type="synonym">Gymnopilus spectabilis subsp. junonius</name>
    <dbReference type="NCBI Taxonomy" id="109634"/>
    <lineage>
        <taxon>Eukaryota</taxon>
        <taxon>Fungi</taxon>
        <taxon>Dikarya</taxon>
        <taxon>Basidiomycota</taxon>
        <taxon>Agaricomycotina</taxon>
        <taxon>Agaricomycetes</taxon>
        <taxon>Agaricomycetidae</taxon>
        <taxon>Agaricales</taxon>
        <taxon>Agaricineae</taxon>
        <taxon>Hymenogastraceae</taxon>
        <taxon>Gymnopilus</taxon>
    </lineage>
</organism>
<evidence type="ECO:0000256" key="3">
    <source>
        <dbReference type="ARBA" id="ARBA00022989"/>
    </source>
</evidence>
<reference evidence="7" key="1">
    <citation type="submission" date="2020-11" db="EMBL/GenBank/DDBJ databases">
        <authorList>
            <consortium name="DOE Joint Genome Institute"/>
            <person name="Ahrendt S."/>
            <person name="Riley R."/>
            <person name="Andreopoulos W."/>
            <person name="LaButti K."/>
            <person name="Pangilinan J."/>
            <person name="Ruiz-duenas F.J."/>
            <person name="Barrasa J.M."/>
            <person name="Sanchez-Garcia M."/>
            <person name="Camarero S."/>
            <person name="Miyauchi S."/>
            <person name="Serrano A."/>
            <person name="Linde D."/>
            <person name="Babiker R."/>
            <person name="Drula E."/>
            <person name="Ayuso-Fernandez I."/>
            <person name="Pacheco R."/>
            <person name="Padilla G."/>
            <person name="Ferreira P."/>
            <person name="Barriuso J."/>
            <person name="Kellner H."/>
            <person name="Castanera R."/>
            <person name="Alfaro M."/>
            <person name="Ramirez L."/>
            <person name="Pisabarro A.G."/>
            <person name="Kuo A."/>
            <person name="Tritt A."/>
            <person name="Lipzen A."/>
            <person name="He G."/>
            <person name="Yan M."/>
            <person name="Ng V."/>
            <person name="Cullen D."/>
            <person name="Martin F."/>
            <person name="Rosso M.-N."/>
            <person name="Henrissat B."/>
            <person name="Hibbett D."/>
            <person name="Martinez A.T."/>
            <person name="Grigoriev I.V."/>
        </authorList>
    </citation>
    <scope>NUCLEOTIDE SEQUENCE</scope>
    <source>
        <strain evidence="7">AH 44721</strain>
    </source>
</reference>
<keyword evidence="8" id="KW-1185">Reference proteome</keyword>
<evidence type="ECO:0000313" key="7">
    <source>
        <dbReference type="EMBL" id="KAF8913953.1"/>
    </source>
</evidence>
<gene>
    <name evidence="7" type="ORF">CPB84DRAFT_1758000</name>
</gene>
<feature type="transmembrane region" description="Helical" evidence="5">
    <location>
        <begin position="77"/>
        <end position="97"/>
    </location>
</feature>
<evidence type="ECO:0000256" key="4">
    <source>
        <dbReference type="ARBA" id="ARBA00023136"/>
    </source>
</evidence>
<dbReference type="InterPro" id="IPR007568">
    <property type="entry name" value="RTA1"/>
</dbReference>
<dbReference type="PANTHER" id="PTHR31465">
    <property type="entry name" value="PROTEIN RTA1-RELATED"/>
    <property type="match status" value="1"/>
</dbReference>
<dbReference type="Pfam" id="PF04479">
    <property type="entry name" value="RTA1"/>
    <property type="match status" value="1"/>
</dbReference>
<evidence type="ECO:0000313" key="8">
    <source>
        <dbReference type="Proteomes" id="UP000724874"/>
    </source>
</evidence>
<feature type="transmembrane region" description="Helical" evidence="5">
    <location>
        <begin position="150"/>
        <end position="175"/>
    </location>
</feature>
<keyword evidence="4 5" id="KW-0472">Membrane</keyword>
<feature type="transmembrane region" description="Helical" evidence="5">
    <location>
        <begin position="272"/>
        <end position="291"/>
    </location>
</feature>
<dbReference type="PANTHER" id="PTHR31465:SF1">
    <property type="entry name" value="PROTEIN RTA1-RELATED"/>
    <property type="match status" value="1"/>
</dbReference>
<comment type="caution">
    <text evidence="7">The sequence shown here is derived from an EMBL/GenBank/DDBJ whole genome shotgun (WGS) entry which is preliminary data.</text>
</comment>
<keyword evidence="6" id="KW-0732">Signal</keyword>
<feature type="chain" id="PRO_5040434698" evidence="6">
    <location>
        <begin position="21"/>
        <end position="321"/>
    </location>
</feature>
<sequence>MAMLELVCVVLLSLVSQASAAIKQTLPRPDPFVDPKHDPYNPLKYIASNVLTGIAFGLVLAVGIIQTLLIKRLGAKWMMSMTIGAYFFALGLSFRFGLHLHPQSKGIYIAEYMFVVLSPCAFIAADYVLLGRLAKHLNADKHLLVRSRRITITFVTSDITTFLIQAAGGALTASANQPTKALAGSRVFLAGLVAQLLSFLSFACIYIIFLYRVWRHEPETWTMDNNKKWYKSWLALASALMISCIGILIRSGYRVAELSEGFDGPLTTSQGLFYGVDTLPLFVAIAIYIPFWPGRFIDTDDGQIQIEEKTAEDKEAESSTA</sequence>
<feature type="signal peptide" evidence="6">
    <location>
        <begin position="1"/>
        <end position="20"/>
    </location>
</feature>
<proteinExistence type="predicted"/>
<dbReference type="AlphaFoldDB" id="A0A9P5TV24"/>
<feature type="transmembrane region" description="Helical" evidence="5">
    <location>
        <begin position="187"/>
        <end position="211"/>
    </location>
</feature>
<protein>
    <submittedName>
        <fullName evidence="7">RTA1-like protein</fullName>
    </submittedName>
</protein>
<keyword evidence="2 5" id="KW-0812">Transmembrane</keyword>
<dbReference type="GO" id="GO:0016020">
    <property type="term" value="C:membrane"/>
    <property type="evidence" value="ECO:0007669"/>
    <property type="project" value="UniProtKB-SubCell"/>
</dbReference>
<comment type="subcellular location">
    <subcellularLocation>
        <location evidence="1">Membrane</location>
        <topology evidence="1">Multi-pass membrane protein</topology>
    </subcellularLocation>
</comment>